<feature type="compositionally biased region" description="Basic and acidic residues" evidence="2">
    <location>
        <begin position="252"/>
        <end position="262"/>
    </location>
</feature>
<proteinExistence type="predicted"/>
<gene>
    <name evidence="4" type="primary">LOC104603210</name>
</gene>
<sequence length="295" mass="32761">MPSSIAGPVETDKLKGDRLFKHMKGRKKRAAKRARSESPPAPTPEPKLSPSPTSEPELPGAPPIIDLEESIPLREPENSAEPAMRAAAEPEANSVVHALALQSEWNLKRALTVEESSRAAHTDLRDKDELACEKDVLRGEAEALKAELACEKGALRDELDAVRAEAEGLKENKKALLHEVEFLKADIKEKTEIFIQAVEETKIKAVAEYIQSDKFDVVLGEAYRKGFKINRWLIRHTYPELDTSAITTSRITDEIARQAREDPDSEEEDGDEEVDAPDQLEAPEEVSRGDEESPK</sequence>
<feature type="compositionally biased region" description="Acidic residues" evidence="2">
    <location>
        <begin position="263"/>
        <end position="284"/>
    </location>
</feature>
<dbReference type="AlphaFoldDB" id="A0A1U8ARU2"/>
<evidence type="ECO:0000313" key="3">
    <source>
        <dbReference type="Proteomes" id="UP000189703"/>
    </source>
</evidence>
<feature type="region of interest" description="Disordered" evidence="2">
    <location>
        <begin position="252"/>
        <end position="295"/>
    </location>
</feature>
<feature type="coiled-coil region" evidence="1">
    <location>
        <begin position="127"/>
        <end position="186"/>
    </location>
</feature>
<dbReference type="InParanoid" id="A0A1U8ARU2"/>
<evidence type="ECO:0000313" key="4">
    <source>
        <dbReference type="RefSeq" id="XP_010265491.1"/>
    </source>
</evidence>
<organism evidence="3 4">
    <name type="scientific">Nelumbo nucifera</name>
    <name type="common">Sacred lotus</name>
    <dbReference type="NCBI Taxonomy" id="4432"/>
    <lineage>
        <taxon>Eukaryota</taxon>
        <taxon>Viridiplantae</taxon>
        <taxon>Streptophyta</taxon>
        <taxon>Embryophyta</taxon>
        <taxon>Tracheophyta</taxon>
        <taxon>Spermatophyta</taxon>
        <taxon>Magnoliopsida</taxon>
        <taxon>Proteales</taxon>
        <taxon>Nelumbonaceae</taxon>
        <taxon>Nelumbo</taxon>
    </lineage>
</organism>
<dbReference type="RefSeq" id="XP_010265491.1">
    <property type="nucleotide sequence ID" value="XM_010267189.1"/>
</dbReference>
<feature type="compositionally biased region" description="Pro residues" evidence="2">
    <location>
        <begin position="39"/>
        <end position="49"/>
    </location>
</feature>
<feature type="compositionally biased region" description="Basic and acidic residues" evidence="2">
    <location>
        <begin position="285"/>
        <end position="295"/>
    </location>
</feature>
<keyword evidence="1" id="KW-0175">Coiled coil</keyword>
<evidence type="ECO:0000256" key="1">
    <source>
        <dbReference type="SAM" id="Coils"/>
    </source>
</evidence>
<reference evidence="4" key="1">
    <citation type="submission" date="2025-08" db="UniProtKB">
        <authorList>
            <consortium name="RefSeq"/>
        </authorList>
    </citation>
    <scope>IDENTIFICATION</scope>
</reference>
<dbReference type="Proteomes" id="UP000189703">
    <property type="component" value="Unplaced"/>
</dbReference>
<name>A0A1U8ARU2_NELNU</name>
<feature type="region of interest" description="Disordered" evidence="2">
    <location>
        <begin position="1"/>
        <end position="85"/>
    </location>
</feature>
<protein>
    <submittedName>
        <fullName evidence="4">MAP7 domain-containing protein 1-like</fullName>
    </submittedName>
</protein>
<keyword evidence="3" id="KW-1185">Reference proteome</keyword>
<feature type="compositionally biased region" description="Basic residues" evidence="2">
    <location>
        <begin position="21"/>
        <end position="33"/>
    </location>
</feature>
<dbReference type="GeneID" id="104603210"/>
<evidence type="ECO:0000256" key="2">
    <source>
        <dbReference type="SAM" id="MobiDB-lite"/>
    </source>
</evidence>
<dbReference type="KEGG" id="nnu:104603210"/>
<feature type="compositionally biased region" description="Basic and acidic residues" evidence="2">
    <location>
        <begin position="10"/>
        <end position="20"/>
    </location>
</feature>
<accession>A0A1U8ARU2</accession>